<feature type="compositionally biased region" description="Low complexity" evidence="10">
    <location>
        <begin position="304"/>
        <end position="324"/>
    </location>
</feature>
<feature type="region of interest" description="Disordered" evidence="10">
    <location>
        <begin position="116"/>
        <end position="214"/>
    </location>
</feature>
<keyword evidence="7" id="KW-0539">Nucleus</keyword>
<dbReference type="EMBL" id="MU154542">
    <property type="protein sequence ID" value="KAF9497688.1"/>
    <property type="molecule type" value="Genomic_DNA"/>
</dbReference>
<keyword evidence="9" id="KW-0137">Centromere</keyword>
<dbReference type="PANTHER" id="PTHR16040">
    <property type="entry name" value="AUSTRALIN, ISOFORM A-RELATED"/>
    <property type="match status" value="1"/>
</dbReference>
<feature type="compositionally biased region" description="Low complexity" evidence="10">
    <location>
        <begin position="186"/>
        <end position="202"/>
    </location>
</feature>
<evidence type="ECO:0000256" key="10">
    <source>
        <dbReference type="SAM" id="MobiDB-lite"/>
    </source>
</evidence>
<dbReference type="InterPro" id="IPR018851">
    <property type="entry name" value="Borealin_N"/>
</dbReference>
<dbReference type="Proteomes" id="UP000807025">
    <property type="component" value="Unassembled WGS sequence"/>
</dbReference>
<dbReference type="Pfam" id="PF10444">
    <property type="entry name" value="Nbl1_Borealin_N"/>
    <property type="match status" value="1"/>
</dbReference>
<evidence type="ECO:0000259" key="11">
    <source>
        <dbReference type="Pfam" id="PF10444"/>
    </source>
</evidence>
<evidence type="ECO:0000313" key="12">
    <source>
        <dbReference type="EMBL" id="KAF9497688.1"/>
    </source>
</evidence>
<dbReference type="GO" id="GO:0000775">
    <property type="term" value="C:chromosome, centromeric region"/>
    <property type="evidence" value="ECO:0007669"/>
    <property type="project" value="UniProtKB-SubCell"/>
</dbReference>
<feature type="domain" description="Borealin N-terminal" evidence="11">
    <location>
        <begin position="14"/>
        <end position="70"/>
    </location>
</feature>
<evidence type="ECO:0000313" key="13">
    <source>
        <dbReference type="Proteomes" id="UP000807025"/>
    </source>
</evidence>
<evidence type="ECO:0000256" key="8">
    <source>
        <dbReference type="ARBA" id="ARBA00023306"/>
    </source>
</evidence>
<evidence type="ECO:0000256" key="5">
    <source>
        <dbReference type="ARBA" id="ARBA00022618"/>
    </source>
</evidence>
<evidence type="ECO:0000256" key="1">
    <source>
        <dbReference type="ARBA" id="ARBA00004123"/>
    </source>
</evidence>
<accession>A0A9P6A0I9</accession>
<evidence type="ECO:0000256" key="9">
    <source>
        <dbReference type="ARBA" id="ARBA00023328"/>
    </source>
</evidence>
<comment type="caution">
    <text evidence="12">The sequence shown here is derived from an EMBL/GenBank/DDBJ whole genome shotgun (WGS) entry which is preliminary data.</text>
</comment>
<keyword evidence="6" id="KW-0498">Mitosis</keyword>
<name>A0A9P6A0I9_PLEER</name>
<dbReference type="GO" id="GO:0005634">
    <property type="term" value="C:nucleus"/>
    <property type="evidence" value="ECO:0007669"/>
    <property type="project" value="UniProtKB-SubCell"/>
</dbReference>
<evidence type="ECO:0000256" key="7">
    <source>
        <dbReference type="ARBA" id="ARBA00023242"/>
    </source>
</evidence>
<comment type="similarity">
    <text evidence="3">Belongs to the borealin family.</text>
</comment>
<sequence>MDSRAMKPWYTQEEKEQLLANLEIEVAHRTSQFQAWLEDALENFNIHQEGHVIRIPKLVRGMKMRDFGAKYNGNVQAALKGIQRSRLEAAAAESGGGGLSETIKKRKWAANQEAIETAASTSNQGEPSRATKTARLMPPSPSKPVVQRQSNVQPLRTHPLPKTPKMVRSSKRVDASPSPSKPKPPFISSGFSRAPSSRPASPVKTGKPLLSSRVPSVPTFNPSLLSKGPAYPGVPARLPRKDETVLSVNGSPLANPYEFGTGWFKGGDPKPAIGGNPERTLRKANSIIIRRDTSGSSFHSRTDSQASIFTSAASSSSHSRTSSESIHDHQPSHFSNKSPAGLPAAVFDNLTTPKPIRSLPSATVALTTKDGHVLEIDPLQASPGTIDALEGITDSAKKQARDDMVRLVQAAVDKWKI</sequence>
<dbReference type="GO" id="GO:0051233">
    <property type="term" value="C:spindle midzone"/>
    <property type="evidence" value="ECO:0007669"/>
    <property type="project" value="TreeGrafter"/>
</dbReference>
<evidence type="ECO:0000256" key="4">
    <source>
        <dbReference type="ARBA" id="ARBA00022454"/>
    </source>
</evidence>
<reference evidence="12" key="1">
    <citation type="submission" date="2020-11" db="EMBL/GenBank/DDBJ databases">
        <authorList>
            <consortium name="DOE Joint Genome Institute"/>
            <person name="Ahrendt S."/>
            <person name="Riley R."/>
            <person name="Andreopoulos W."/>
            <person name="Labutti K."/>
            <person name="Pangilinan J."/>
            <person name="Ruiz-Duenas F.J."/>
            <person name="Barrasa J.M."/>
            <person name="Sanchez-Garcia M."/>
            <person name="Camarero S."/>
            <person name="Miyauchi S."/>
            <person name="Serrano A."/>
            <person name="Linde D."/>
            <person name="Babiker R."/>
            <person name="Drula E."/>
            <person name="Ayuso-Fernandez I."/>
            <person name="Pacheco R."/>
            <person name="Padilla G."/>
            <person name="Ferreira P."/>
            <person name="Barriuso J."/>
            <person name="Kellner H."/>
            <person name="Castanera R."/>
            <person name="Alfaro M."/>
            <person name="Ramirez L."/>
            <person name="Pisabarro A.G."/>
            <person name="Kuo A."/>
            <person name="Tritt A."/>
            <person name="Lipzen A."/>
            <person name="He G."/>
            <person name="Yan M."/>
            <person name="Ng V."/>
            <person name="Cullen D."/>
            <person name="Martin F."/>
            <person name="Rosso M.-N."/>
            <person name="Henrissat B."/>
            <person name="Hibbett D."/>
            <person name="Martinez A.T."/>
            <person name="Grigoriev I.V."/>
        </authorList>
    </citation>
    <scope>NUCLEOTIDE SEQUENCE</scope>
    <source>
        <strain evidence="12">ATCC 90797</strain>
    </source>
</reference>
<evidence type="ECO:0000256" key="3">
    <source>
        <dbReference type="ARBA" id="ARBA00009914"/>
    </source>
</evidence>
<keyword evidence="8" id="KW-0131">Cell cycle</keyword>
<evidence type="ECO:0000256" key="6">
    <source>
        <dbReference type="ARBA" id="ARBA00022776"/>
    </source>
</evidence>
<dbReference type="OrthoDB" id="2392550at2759"/>
<organism evidence="12 13">
    <name type="scientific">Pleurotus eryngii</name>
    <name type="common">Boletus of the steppes</name>
    <dbReference type="NCBI Taxonomy" id="5323"/>
    <lineage>
        <taxon>Eukaryota</taxon>
        <taxon>Fungi</taxon>
        <taxon>Dikarya</taxon>
        <taxon>Basidiomycota</taxon>
        <taxon>Agaricomycotina</taxon>
        <taxon>Agaricomycetes</taxon>
        <taxon>Agaricomycetidae</taxon>
        <taxon>Agaricales</taxon>
        <taxon>Pleurotineae</taxon>
        <taxon>Pleurotaceae</taxon>
        <taxon>Pleurotus</taxon>
    </lineage>
</organism>
<dbReference type="GO" id="GO:0032133">
    <property type="term" value="C:chromosome passenger complex"/>
    <property type="evidence" value="ECO:0007669"/>
    <property type="project" value="TreeGrafter"/>
</dbReference>
<dbReference type="GO" id="GO:0000070">
    <property type="term" value="P:mitotic sister chromatid segregation"/>
    <property type="evidence" value="ECO:0007669"/>
    <property type="project" value="TreeGrafter"/>
</dbReference>
<keyword evidence="5" id="KW-0132">Cell division</keyword>
<comment type="subcellular location">
    <subcellularLocation>
        <location evidence="2">Chromosome</location>
        <location evidence="2">Centromere</location>
    </subcellularLocation>
    <subcellularLocation>
        <location evidence="1">Nucleus</location>
    </subcellularLocation>
</comment>
<dbReference type="AlphaFoldDB" id="A0A9P6A0I9"/>
<keyword evidence="4" id="KW-0158">Chromosome</keyword>
<dbReference type="InterPro" id="IPR018867">
    <property type="entry name" value="Cell_div_borealin"/>
</dbReference>
<gene>
    <name evidence="12" type="ORF">BDN71DRAFT_559604</name>
</gene>
<protein>
    <recommendedName>
        <fullName evidence="11">Borealin N-terminal domain-containing protein</fullName>
    </recommendedName>
</protein>
<evidence type="ECO:0000256" key="2">
    <source>
        <dbReference type="ARBA" id="ARBA00004584"/>
    </source>
</evidence>
<dbReference type="PANTHER" id="PTHR16040:SF7">
    <property type="entry name" value="AUSTRALIN, ISOFORM A-RELATED"/>
    <property type="match status" value="1"/>
</dbReference>
<proteinExistence type="inferred from homology"/>
<dbReference type="GO" id="GO:0051301">
    <property type="term" value="P:cell division"/>
    <property type="evidence" value="ECO:0007669"/>
    <property type="project" value="UniProtKB-KW"/>
</dbReference>
<keyword evidence="13" id="KW-1185">Reference proteome</keyword>
<feature type="region of interest" description="Disordered" evidence="10">
    <location>
        <begin position="292"/>
        <end position="340"/>
    </location>
</feature>